<name>A0A9Q0RXD5_9DIPT</name>
<accession>A0A9Q0RXD5</accession>
<dbReference type="AlphaFoldDB" id="A0A9Q0RXD5"/>
<evidence type="ECO:0000313" key="2">
    <source>
        <dbReference type="Proteomes" id="UP001151699"/>
    </source>
</evidence>
<reference evidence="1" key="1">
    <citation type="submission" date="2022-07" db="EMBL/GenBank/DDBJ databases">
        <authorList>
            <person name="Trinca V."/>
            <person name="Uliana J.V.C."/>
            <person name="Torres T.T."/>
            <person name="Ward R.J."/>
            <person name="Monesi N."/>
        </authorList>
    </citation>
    <scope>NUCLEOTIDE SEQUENCE</scope>
    <source>
        <strain evidence="1">HSMRA1968</strain>
        <tissue evidence="1">Whole embryos</tissue>
    </source>
</reference>
<gene>
    <name evidence="1" type="ORF">Bhyg_14537</name>
</gene>
<comment type="caution">
    <text evidence="1">The sequence shown here is derived from an EMBL/GenBank/DDBJ whole genome shotgun (WGS) entry which is preliminary data.</text>
</comment>
<evidence type="ECO:0000313" key="1">
    <source>
        <dbReference type="EMBL" id="KAJ6635951.1"/>
    </source>
</evidence>
<organism evidence="1 2">
    <name type="scientific">Pseudolycoriella hygida</name>
    <dbReference type="NCBI Taxonomy" id="35572"/>
    <lineage>
        <taxon>Eukaryota</taxon>
        <taxon>Metazoa</taxon>
        <taxon>Ecdysozoa</taxon>
        <taxon>Arthropoda</taxon>
        <taxon>Hexapoda</taxon>
        <taxon>Insecta</taxon>
        <taxon>Pterygota</taxon>
        <taxon>Neoptera</taxon>
        <taxon>Endopterygota</taxon>
        <taxon>Diptera</taxon>
        <taxon>Nematocera</taxon>
        <taxon>Sciaroidea</taxon>
        <taxon>Sciaridae</taxon>
        <taxon>Pseudolycoriella</taxon>
    </lineage>
</organism>
<proteinExistence type="predicted"/>
<dbReference type="EMBL" id="WJQU01000004">
    <property type="protein sequence ID" value="KAJ6635951.1"/>
    <property type="molecule type" value="Genomic_DNA"/>
</dbReference>
<sequence length="103" mass="12477">MVCKDRSKVIQKFTIRHRSYYYLKEIRIFSLQNAPFVPVCRQNTRKWILKWNGYSNFLNFKLALNMRHPVMPKIELWNGEELFPPRIKQCSALRCIITVFIIK</sequence>
<dbReference type="Proteomes" id="UP001151699">
    <property type="component" value="Chromosome C"/>
</dbReference>
<protein>
    <submittedName>
        <fullName evidence="1">Uncharacterized protein</fullName>
    </submittedName>
</protein>
<keyword evidence="2" id="KW-1185">Reference proteome</keyword>